<dbReference type="InterPro" id="IPR034674">
    <property type="entry name" value="STK_Kin4/ppk1"/>
</dbReference>
<evidence type="ECO:0000256" key="3">
    <source>
        <dbReference type="ARBA" id="ARBA00022553"/>
    </source>
</evidence>
<dbReference type="FunFam" id="1.10.510.10:FF:000397">
    <property type="entry name" value="Serine/threonine-protein kinase KIN4"/>
    <property type="match status" value="1"/>
</dbReference>
<proteinExistence type="predicted"/>
<dbReference type="PANTHER" id="PTHR24346">
    <property type="entry name" value="MAP/MICROTUBULE AFFINITY-REGULATING KINASE"/>
    <property type="match status" value="1"/>
</dbReference>
<dbReference type="InterPro" id="IPR000719">
    <property type="entry name" value="Prot_kinase_dom"/>
</dbReference>
<accession>A0AA35NDD3</accession>
<feature type="compositionally biased region" description="Polar residues" evidence="11">
    <location>
        <begin position="748"/>
        <end position="757"/>
    </location>
</feature>
<evidence type="ECO:0000259" key="12">
    <source>
        <dbReference type="PROSITE" id="PS50011"/>
    </source>
</evidence>
<dbReference type="GO" id="GO:0035556">
    <property type="term" value="P:intracellular signal transduction"/>
    <property type="evidence" value="ECO:0007669"/>
    <property type="project" value="TreeGrafter"/>
</dbReference>
<evidence type="ECO:0000256" key="6">
    <source>
        <dbReference type="ARBA" id="ARBA00022777"/>
    </source>
</evidence>
<evidence type="ECO:0000256" key="7">
    <source>
        <dbReference type="ARBA" id="ARBA00022840"/>
    </source>
</evidence>
<dbReference type="InterPro" id="IPR008271">
    <property type="entry name" value="Ser/Thr_kinase_AS"/>
</dbReference>
<dbReference type="Proteomes" id="UP001161438">
    <property type="component" value="Chromosome 15"/>
</dbReference>
<dbReference type="InterPro" id="IPR017441">
    <property type="entry name" value="Protein_kinase_ATP_BS"/>
</dbReference>
<feature type="compositionally biased region" description="Polar residues" evidence="11">
    <location>
        <begin position="415"/>
        <end position="424"/>
    </location>
</feature>
<dbReference type="RefSeq" id="XP_056079645.1">
    <property type="nucleotide sequence ID" value="XM_056225870.1"/>
</dbReference>
<dbReference type="GO" id="GO:0005856">
    <property type="term" value="C:cytoskeleton"/>
    <property type="evidence" value="ECO:0007669"/>
    <property type="project" value="UniProtKB-ARBA"/>
</dbReference>
<dbReference type="GO" id="GO:0045033">
    <property type="term" value="P:peroxisome inheritance"/>
    <property type="evidence" value="ECO:0007669"/>
    <property type="project" value="UniProtKB-ARBA"/>
</dbReference>
<dbReference type="EC" id="2.7.11.1" evidence="1"/>
<feature type="region of interest" description="Disordered" evidence="11">
    <location>
        <begin position="334"/>
        <end position="424"/>
    </location>
</feature>
<feature type="compositionally biased region" description="Polar residues" evidence="11">
    <location>
        <begin position="680"/>
        <end position="728"/>
    </location>
</feature>
<keyword evidence="3" id="KW-0597">Phosphoprotein</keyword>
<dbReference type="GO" id="GO:0005938">
    <property type="term" value="C:cell cortex"/>
    <property type="evidence" value="ECO:0007669"/>
    <property type="project" value="UniProtKB-ARBA"/>
</dbReference>
<name>A0AA35NDD3_SACMI</name>
<protein>
    <recommendedName>
        <fullName evidence="1">non-specific serine/threonine protein kinase</fullName>
        <ecNumber evidence="1">2.7.11.1</ecNumber>
    </recommendedName>
</protein>
<dbReference type="SMART" id="SM00220">
    <property type="entry name" value="S_TKc"/>
    <property type="match status" value="1"/>
</dbReference>
<dbReference type="CDD" id="cd14076">
    <property type="entry name" value="STKc_Kin4"/>
    <property type="match status" value="1"/>
</dbReference>
<dbReference type="GO" id="GO:0005524">
    <property type="term" value="F:ATP binding"/>
    <property type="evidence" value="ECO:0007669"/>
    <property type="project" value="UniProtKB-UniRule"/>
</dbReference>
<feature type="region of interest" description="Disordered" evidence="11">
    <location>
        <begin position="680"/>
        <end position="758"/>
    </location>
</feature>
<keyword evidence="4" id="KW-0808">Transferase</keyword>
<comment type="catalytic activity">
    <reaction evidence="9">
        <text>L-seryl-[protein] + ATP = O-phospho-L-seryl-[protein] + ADP + H(+)</text>
        <dbReference type="Rhea" id="RHEA:17989"/>
        <dbReference type="Rhea" id="RHEA-COMP:9863"/>
        <dbReference type="Rhea" id="RHEA-COMP:11604"/>
        <dbReference type="ChEBI" id="CHEBI:15378"/>
        <dbReference type="ChEBI" id="CHEBI:29999"/>
        <dbReference type="ChEBI" id="CHEBI:30616"/>
        <dbReference type="ChEBI" id="CHEBI:83421"/>
        <dbReference type="ChEBI" id="CHEBI:456216"/>
        <dbReference type="EC" id="2.7.11.1"/>
    </reaction>
</comment>
<dbReference type="PROSITE" id="PS50011">
    <property type="entry name" value="PROTEIN_KINASE_DOM"/>
    <property type="match status" value="1"/>
</dbReference>
<dbReference type="GeneID" id="80921433"/>
<dbReference type="Pfam" id="PF00069">
    <property type="entry name" value="Pkinase"/>
    <property type="match status" value="1"/>
</dbReference>
<organism evidence="13 14">
    <name type="scientific">Saccharomyces mikatae IFO 1815</name>
    <dbReference type="NCBI Taxonomy" id="226126"/>
    <lineage>
        <taxon>Eukaryota</taxon>
        <taxon>Fungi</taxon>
        <taxon>Dikarya</taxon>
        <taxon>Ascomycota</taxon>
        <taxon>Saccharomycotina</taxon>
        <taxon>Saccharomycetes</taxon>
        <taxon>Saccharomycetales</taxon>
        <taxon>Saccharomycetaceae</taxon>
        <taxon>Saccharomyces</taxon>
    </lineage>
</organism>
<dbReference type="SUPFAM" id="SSF56112">
    <property type="entry name" value="Protein kinase-like (PK-like)"/>
    <property type="match status" value="1"/>
</dbReference>
<evidence type="ECO:0000256" key="4">
    <source>
        <dbReference type="ARBA" id="ARBA00022679"/>
    </source>
</evidence>
<keyword evidence="2" id="KW-0723">Serine/threonine-protein kinase</keyword>
<dbReference type="GO" id="GO:0005935">
    <property type="term" value="C:cellular bud neck"/>
    <property type="evidence" value="ECO:0007669"/>
    <property type="project" value="UniProtKB-ARBA"/>
</dbReference>
<dbReference type="EMBL" id="OX365771">
    <property type="protein sequence ID" value="CAI4036525.1"/>
    <property type="molecule type" value="Genomic_DNA"/>
</dbReference>
<feature type="binding site" evidence="10">
    <location>
        <position position="80"/>
    </location>
    <ligand>
        <name>ATP</name>
        <dbReference type="ChEBI" id="CHEBI:30616"/>
    </ligand>
</feature>
<evidence type="ECO:0000256" key="10">
    <source>
        <dbReference type="PROSITE-ProRule" id="PRU10141"/>
    </source>
</evidence>
<dbReference type="AlphaFoldDB" id="A0AA35NDD3"/>
<gene>
    <name evidence="13" type="primary">SMKI15G3720</name>
    <name evidence="13" type="ORF">SMKI_15G3720</name>
</gene>
<keyword evidence="14" id="KW-1185">Reference proteome</keyword>
<keyword evidence="5 10" id="KW-0547">Nucleotide-binding</keyword>
<feature type="region of interest" description="Disordered" evidence="11">
    <location>
        <begin position="633"/>
        <end position="662"/>
    </location>
</feature>
<keyword evidence="6" id="KW-0418">Kinase</keyword>
<feature type="compositionally biased region" description="Polar residues" evidence="11">
    <location>
        <begin position="641"/>
        <end position="655"/>
    </location>
</feature>
<dbReference type="PROSITE" id="PS00108">
    <property type="entry name" value="PROTEIN_KINASE_ST"/>
    <property type="match status" value="1"/>
</dbReference>
<feature type="domain" description="Protein kinase" evidence="12">
    <location>
        <begin position="46"/>
        <end position="313"/>
    </location>
</feature>
<evidence type="ECO:0000256" key="5">
    <source>
        <dbReference type="ARBA" id="ARBA00022741"/>
    </source>
</evidence>
<dbReference type="GO" id="GO:0004674">
    <property type="term" value="F:protein serine/threonine kinase activity"/>
    <property type="evidence" value="ECO:0007669"/>
    <property type="project" value="UniProtKB-KW"/>
</dbReference>
<evidence type="ECO:0000256" key="1">
    <source>
        <dbReference type="ARBA" id="ARBA00012513"/>
    </source>
</evidence>
<comment type="catalytic activity">
    <reaction evidence="8">
        <text>L-threonyl-[protein] + ATP = O-phospho-L-threonyl-[protein] + ADP + H(+)</text>
        <dbReference type="Rhea" id="RHEA:46608"/>
        <dbReference type="Rhea" id="RHEA-COMP:11060"/>
        <dbReference type="Rhea" id="RHEA-COMP:11605"/>
        <dbReference type="ChEBI" id="CHEBI:15378"/>
        <dbReference type="ChEBI" id="CHEBI:30013"/>
        <dbReference type="ChEBI" id="CHEBI:30616"/>
        <dbReference type="ChEBI" id="CHEBI:61977"/>
        <dbReference type="ChEBI" id="CHEBI:456216"/>
        <dbReference type="EC" id="2.7.11.1"/>
    </reaction>
</comment>
<keyword evidence="7 10" id="KW-0067">ATP-binding</keyword>
<feature type="compositionally biased region" description="Low complexity" evidence="11">
    <location>
        <begin position="382"/>
        <end position="395"/>
    </location>
</feature>
<evidence type="ECO:0000256" key="9">
    <source>
        <dbReference type="ARBA" id="ARBA00048679"/>
    </source>
</evidence>
<dbReference type="GO" id="GO:0000011">
    <property type="term" value="P:vacuole inheritance"/>
    <property type="evidence" value="ECO:0007669"/>
    <property type="project" value="UniProtKB-ARBA"/>
</dbReference>
<sequence>MASVPKRHTYSGNVVANKNHHSLHMNNEILHPIRKNQRKHATFGPYIIGSTLGEGEFGKVKLGWTKASSPTEVPKQVAIKLIRRDTIKKDADKEVKIYREINALKHLTHPNIIYLEEVLQNSKYIGIVLEFVSGGEFYKYIQRKRRLKESSACRLFAQLISGVNYMHYKGLVHRDLKLENLLLDKHENLVITDFGFVNEFFKDNELMNTSCGSPCYAAPELVVSTKPYEARKADVWSCGVILYAMLAGYLPWDDDHENPTGDDIARLYQYITQTPLKFPEYITPVPRDLLRRILVPNPRRRVSLRSIERHEWLKPHYTFLNIQPNYWDEQLQKQHPQLSNRGDVGRHSTYSSSASSDLKSRDRNTLITKSTMEQSRISSQPTTNRSVSSTSNNDSKLAFNNRKDYSVASERTSESSKYTCNTKSDAQMEKTAAKHSFRGKKHTSVAGLITIPGSPTTARTKNILSEPTEHVSRPDRQRFTQEEFHRIGNYHVPRSRPRPTSYYPGLSCNAVDNSLLDIPINKLDSNGKLADNRNVISLPNFEGKSLKAVQDSTKATVSNNSIVLLSEGPAAKTSPVDYYYATGDLNHGDRPTAETIVKMNKDLANKAVENSFSQEKVDQESVSIVSIVKDFNGSADEEGSETQQENVGHSSNKSDISSDKENKKNYERKRFSFMSLYSTLNGSRSTVESRNSKGNAIPVSSRNPSGQSNKTNTKITQQQQPHNLSDSSILKVPNPEKNTNDGRRRKNTSYNAENNPARSVRASVMVSTLREEDGSAWSNNGDNNIEVQTSTARKVLNFFKRRSMRV</sequence>
<dbReference type="PROSITE" id="PS00107">
    <property type="entry name" value="PROTEIN_KINASE_ATP"/>
    <property type="match status" value="1"/>
</dbReference>
<dbReference type="InterPro" id="IPR011009">
    <property type="entry name" value="Kinase-like_dom_sf"/>
</dbReference>
<dbReference type="Gene3D" id="1.10.510.10">
    <property type="entry name" value="Transferase(Phosphotransferase) domain 1"/>
    <property type="match status" value="1"/>
</dbReference>
<dbReference type="PANTHER" id="PTHR24346:SF110">
    <property type="entry name" value="NON-SPECIFIC SERINE_THREONINE PROTEIN KINASE"/>
    <property type="match status" value="1"/>
</dbReference>
<evidence type="ECO:0000256" key="8">
    <source>
        <dbReference type="ARBA" id="ARBA00047899"/>
    </source>
</evidence>
<evidence type="ECO:0000313" key="13">
    <source>
        <dbReference type="EMBL" id="CAI4036525.1"/>
    </source>
</evidence>
<feature type="compositionally biased region" description="Low complexity" evidence="11">
    <location>
        <begin position="348"/>
        <end position="357"/>
    </location>
</feature>
<evidence type="ECO:0000256" key="2">
    <source>
        <dbReference type="ARBA" id="ARBA00022527"/>
    </source>
</evidence>
<reference evidence="13" key="1">
    <citation type="submission" date="2022-10" db="EMBL/GenBank/DDBJ databases">
        <authorList>
            <person name="Byrne P K."/>
        </authorList>
    </citation>
    <scope>NUCLEOTIDE SEQUENCE</scope>
    <source>
        <strain evidence="13">IFO1815</strain>
    </source>
</reference>
<evidence type="ECO:0000313" key="14">
    <source>
        <dbReference type="Proteomes" id="UP001161438"/>
    </source>
</evidence>
<feature type="compositionally biased region" description="Polar residues" evidence="11">
    <location>
        <begin position="365"/>
        <end position="381"/>
    </location>
</feature>
<evidence type="ECO:0000256" key="11">
    <source>
        <dbReference type="SAM" id="MobiDB-lite"/>
    </source>
</evidence>